<sequence length="129" mass="14657">MSTVIKPCAAPTFSKTAVEIDLVYVDDETQKMRIHAIVSDGKLASSEMYCHLVEWNGEKNELQPGILTAEDDSLLKYEGEWGYGDKSDVRFEFLDRPLNVGQEVMRVDAISGQRHVYTYRIVNITNLLK</sequence>
<accession>A0A3M3ZU23</accession>
<dbReference type="Proteomes" id="UP000279372">
    <property type="component" value="Unassembled WGS sequence"/>
</dbReference>
<comment type="caution">
    <text evidence="1">The sequence shown here is derived from an EMBL/GenBank/DDBJ whole genome shotgun (WGS) entry which is preliminary data.</text>
</comment>
<evidence type="ECO:0000313" key="2">
    <source>
        <dbReference type="Proteomes" id="UP000279372"/>
    </source>
</evidence>
<dbReference type="EMBL" id="RBQB01000010">
    <property type="protein sequence ID" value="RMO98112.1"/>
    <property type="molecule type" value="Genomic_DNA"/>
</dbReference>
<proteinExistence type="predicted"/>
<reference evidence="1 2" key="1">
    <citation type="submission" date="2018-08" db="EMBL/GenBank/DDBJ databases">
        <title>Recombination of ecologically and evolutionarily significant loci maintains genetic cohesion in the Pseudomonas syringae species complex.</title>
        <authorList>
            <person name="Dillon M."/>
            <person name="Thakur S."/>
            <person name="Almeida R.N.D."/>
            <person name="Weir B.S."/>
            <person name="Guttman D.S."/>
        </authorList>
    </citation>
    <scope>NUCLEOTIDE SEQUENCE [LARGE SCALE GENOMIC DNA]</scope>
    <source>
        <strain evidence="1 2">ICMP 8902</strain>
    </source>
</reference>
<dbReference type="RefSeq" id="WP_122220799.1">
    <property type="nucleotide sequence ID" value="NZ_RBQB01000010.1"/>
</dbReference>
<evidence type="ECO:0000313" key="1">
    <source>
        <dbReference type="EMBL" id="RMO98112.1"/>
    </source>
</evidence>
<dbReference type="AlphaFoldDB" id="A0A3M3ZU23"/>
<organism evidence="1 2">
    <name type="scientific">Pseudomonas syringae pv. philadelphi</name>
    <dbReference type="NCBI Taxonomy" id="251706"/>
    <lineage>
        <taxon>Bacteria</taxon>
        <taxon>Pseudomonadati</taxon>
        <taxon>Pseudomonadota</taxon>
        <taxon>Gammaproteobacteria</taxon>
        <taxon>Pseudomonadales</taxon>
        <taxon>Pseudomonadaceae</taxon>
        <taxon>Pseudomonas</taxon>
    </lineage>
</organism>
<name>A0A3M3ZU23_9PSED</name>
<gene>
    <name evidence="1" type="ORF">ALQ33_03730</name>
</gene>
<protein>
    <submittedName>
        <fullName evidence="1">Uncharacterized protein</fullName>
    </submittedName>
</protein>